<dbReference type="SUPFAM" id="SSF116734">
    <property type="entry name" value="DNA methylase specificity domain"/>
    <property type="match status" value="2"/>
</dbReference>
<feature type="domain" description="Type I restriction modification DNA specificity" evidence="4">
    <location>
        <begin position="22"/>
        <end position="197"/>
    </location>
</feature>
<dbReference type="GO" id="GO:0009307">
    <property type="term" value="P:DNA restriction-modification system"/>
    <property type="evidence" value="ECO:0007669"/>
    <property type="project" value="UniProtKB-KW"/>
</dbReference>
<evidence type="ECO:0000313" key="5">
    <source>
        <dbReference type="EMBL" id="WNO25663.1"/>
    </source>
</evidence>
<sequence>MAKIDDSVKKKVPELRFPGFTDDWEERKLGSLTTVVRGASPRPIQDPKWFDKESDIGWLRIADVTEQNGRIYHLEQHISKLGQEKTRVLTEPHLLLSIAATVGKPVVNYVKTGVHDGFLIFLNPTFEREFMFQWLEMFRPKWQKYGQPGSQVNLNSELVRNQEIVLPNYKEQQKIGSFFKQLDNTITLHQRKLDLLKEQKKGYLQKMFPKNGAKVPELRFAGFADDWEQRKLGDISYKVKEKNKTGEFTETLTNSAEYGIINQRDFFDKDISNAKNLTGYYVVKNDDFVYNPRISNFAPVGPIKRNKLGRTGVMSPLYYVFRTHDIDKNYFEKYFDTVYWHRFMELNGDSGARADRFAIKDSVFVEMPIPYPTMDEQQKIGSFFKQLDDTIALHQCKLDLLKEQKKGFLQKMFV</sequence>
<dbReference type="Gene3D" id="1.10.287.1120">
    <property type="entry name" value="Bipartite methylase S protein"/>
    <property type="match status" value="1"/>
</dbReference>
<dbReference type="Gene3D" id="3.90.220.20">
    <property type="entry name" value="DNA methylase specificity domains"/>
    <property type="match status" value="2"/>
</dbReference>
<keyword evidence="5" id="KW-0378">Hydrolase</keyword>
<dbReference type="CDD" id="cd17283">
    <property type="entry name" value="RMtype1_S_Hpy180ORF7835P_TRD2-CR2_like"/>
    <property type="match status" value="1"/>
</dbReference>
<keyword evidence="5" id="KW-0614">Plasmid</keyword>
<dbReference type="AlphaFoldDB" id="A0AAJ6MFC1"/>
<dbReference type="PANTHER" id="PTHR30408">
    <property type="entry name" value="TYPE-1 RESTRICTION ENZYME ECOKI SPECIFICITY PROTEIN"/>
    <property type="match status" value="1"/>
</dbReference>
<dbReference type="Pfam" id="PF01420">
    <property type="entry name" value="Methylase_S"/>
    <property type="match status" value="2"/>
</dbReference>
<organism evidence="5 6">
    <name type="scientific">Lactococcus lactis subsp. lactis</name>
    <name type="common">Streptococcus lactis</name>
    <dbReference type="NCBI Taxonomy" id="1360"/>
    <lineage>
        <taxon>Bacteria</taxon>
        <taxon>Bacillati</taxon>
        <taxon>Bacillota</taxon>
        <taxon>Bacilli</taxon>
        <taxon>Lactobacillales</taxon>
        <taxon>Streptococcaceae</taxon>
        <taxon>Lactococcus</taxon>
    </lineage>
</organism>
<gene>
    <name evidence="5" type="ORF">LL223_03650</name>
</gene>
<dbReference type="InterPro" id="IPR000055">
    <property type="entry name" value="Restrct_endonuc_typeI_TRD"/>
</dbReference>
<dbReference type="EMBL" id="CP135056">
    <property type="protein sequence ID" value="WNO25663.1"/>
    <property type="molecule type" value="Genomic_DNA"/>
</dbReference>
<feature type="domain" description="Type I restriction modification DNA specificity" evidence="4">
    <location>
        <begin position="225"/>
        <end position="401"/>
    </location>
</feature>
<evidence type="ECO:0000313" key="6">
    <source>
        <dbReference type="Proteomes" id="UP000663169"/>
    </source>
</evidence>
<evidence type="ECO:0000256" key="1">
    <source>
        <dbReference type="ARBA" id="ARBA00010923"/>
    </source>
</evidence>
<reference evidence="5" key="1">
    <citation type="submission" date="2023-04" db="EMBL/GenBank/DDBJ databases">
        <title>Lactococcal genome sequencing project.</title>
        <authorList>
            <person name="McDonnell B."/>
        </authorList>
    </citation>
    <scope>NUCLEOTIDE SEQUENCE</scope>
    <source>
        <strain evidence="5">223</strain>
        <plasmid evidence="5">p223B</plasmid>
    </source>
</reference>
<accession>A0AAJ6MFC1</accession>
<evidence type="ECO:0000256" key="2">
    <source>
        <dbReference type="ARBA" id="ARBA00022747"/>
    </source>
</evidence>
<keyword evidence="2" id="KW-0680">Restriction system</keyword>
<dbReference type="REBASE" id="598922">
    <property type="entry name" value="S.Lla223ORF12810P"/>
</dbReference>
<evidence type="ECO:0000256" key="3">
    <source>
        <dbReference type="ARBA" id="ARBA00023125"/>
    </source>
</evidence>
<dbReference type="GO" id="GO:0003677">
    <property type="term" value="F:DNA binding"/>
    <property type="evidence" value="ECO:0007669"/>
    <property type="project" value="UniProtKB-KW"/>
</dbReference>
<dbReference type="RefSeq" id="WP_278068209.1">
    <property type="nucleotide sequence ID" value="NZ_CP090360.1"/>
</dbReference>
<dbReference type="Proteomes" id="UP000663169">
    <property type="component" value="Plasmid p223B"/>
</dbReference>
<name>A0AAJ6MFC1_LACLL</name>
<dbReference type="GO" id="GO:0004519">
    <property type="term" value="F:endonuclease activity"/>
    <property type="evidence" value="ECO:0007669"/>
    <property type="project" value="UniProtKB-KW"/>
</dbReference>
<comment type="similarity">
    <text evidence="1">Belongs to the type-I restriction system S methylase family.</text>
</comment>
<evidence type="ECO:0000259" key="4">
    <source>
        <dbReference type="Pfam" id="PF01420"/>
    </source>
</evidence>
<keyword evidence="3" id="KW-0238">DNA-binding</keyword>
<geneLocation type="plasmid" evidence="5 6">
    <name>p223B</name>
</geneLocation>
<dbReference type="PANTHER" id="PTHR30408:SF12">
    <property type="entry name" value="TYPE I RESTRICTION ENZYME MJAVIII SPECIFICITY SUBUNIT"/>
    <property type="match status" value="1"/>
</dbReference>
<proteinExistence type="inferred from homology"/>
<dbReference type="InterPro" id="IPR044946">
    <property type="entry name" value="Restrct_endonuc_typeI_TRD_sf"/>
</dbReference>
<dbReference type="InterPro" id="IPR052021">
    <property type="entry name" value="Type-I_RS_S_subunit"/>
</dbReference>
<keyword evidence="5" id="KW-0255">Endonuclease</keyword>
<protein>
    <submittedName>
        <fullName evidence="5">Restriction endonuclease subunit S</fullName>
    </submittedName>
</protein>
<keyword evidence="5" id="KW-0540">Nuclease</keyword>